<evidence type="ECO:0000313" key="3">
    <source>
        <dbReference type="EMBL" id="EFN61069.1"/>
    </source>
</evidence>
<evidence type="ECO:0000259" key="2">
    <source>
        <dbReference type="Pfam" id="PF00210"/>
    </source>
</evidence>
<dbReference type="AlphaFoldDB" id="E2AZU0"/>
<gene>
    <name evidence="3" type="ORF">EAG_15045</name>
</gene>
<organism evidence="4">
    <name type="scientific">Camponotus floridanus</name>
    <name type="common">Florida carpenter ant</name>
    <dbReference type="NCBI Taxonomy" id="104421"/>
    <lineage>
        <taxon>Eukaryota</taxon>
        <taxon>Metazoa</taxon>
        <taxon>Ecdysozoa</taxon>
        <taxon>Arthropoda</taxon>
        <taxon>Hexapoda</taxon>
        <taxon>Insecta</taxon>
        <taxon>Pterygota</taxon>
        <taxon>Neoptera</taxon>
        <taxon>Endopterygota</taxon>
        <taxon>Hymenoptera</taxon>
        <taxon>Apocrita</taxon>
        <taxon>Aculeata</taxon>
        <taxon>Formicoidea</taxon>
        <taxon>Formicidae</taxon>
        <taxon>Formicinae</taxon>
        <taxon>Camponotus</taxon>
    </lineage>
</organism>
<dbReference type="Pfam" id="PF00210">
    <property type="entry name" value="Ferritin"/>
    <property type="match status" value="1"/>
</dbReference>
<protein>
    <submittedName>
        <fullName evidence="3">Ferritin subunit</fullName>
    </submittedName>
</protein>
<dbReference type="InterPro" id="IPR008331">
    <property type="entry name" value="Ferritin_DPS_dom"/>
</dbReference>
<dbReference type="GO" id="GO:0008199">
    <property type="term" value="F:ferric iron binding"/>
    <property type="evidence" value="ECO:0007669"/>
    <property type="project" value="InterPro"/>
</dbReference>
<dbReference type="Gene3D" id="1.20.1260.10">
    <property type="match status" value="1"/>
</dbReference>
<dbReference type="InterPro" id="IPR012347">
    <property type="entry name" value="Ferritin-like"/>
</dbReference>
<dbReference type="EMBL" id="GL444277">
    <property type="protein sequence ID" value="EFN61069.1"/>
    <property type="molecule type" value="Genomic_DNA"/>
</dbReference>
<dbReference type="FunCoup" id="E2AZU0">
    <property type="interactions" value="9"/>
</dbReference>
<evidence type="ECO:0000256" key="1">
    <source>
        <dbReference type="SAM" id="SignalP"/>
    </source>
</evidence>
<dbReference type="OMA" id="NIIITCE"/>
<dbReference type="Proteomes" id="UP000000311">
    <property type="component" value="Unassembled WGS sequence"/>
</dbReference>
<accession>E2AZU0</accession>
<reference evidence="3 4" key="1">
    <citation type="journal article" date="2010" name="Science">
        <title>Genomic comparison of the ants Camponotus floridanus and Harpegnathos saltator.</title>
        <authorList>
            <person name="Bonasio R."/>
            <person name="Zhang G."/>
            <person name="Ye C."/>
            <person name="Mutti N.S."/>
            <person name="Fang X."/>
            <person name="Qin N."/>
            <person name="Donahue G."/>
            <person name="Yang P."/>
            <person name="Li Q."/>
            <person name="Li C."/>
            <person name="Zhang P."/>
            <person name="Huang Z."/>
            <person name="Berger S.L."/>
            <person name="Reinberg D."/>
            <person name="Wang J."/>
            <person name="Liebig J."/>
        </authorList>
    </citation>
    <scope>NUCLEOTIDE SEQUENCE [LARGE SCALE GENOMIC DNA]</scope>
    <source>
        <strain evidence="4">C129</strain>
    </source>
</reference>
<feature type="domain" description="Ferritin/DPS" evidence="2">
    <location>
        <begin position="46"/>
        <end position="146"/>
    </location>
</feature>
<dbReference type="InParanoid" id="E2AZU0"/>
<keyword evidence="4" id="KW-1185">Reference proteome</keyword>
<sequence>MKLFCVFLVALACVGGTMGNGLKCTLNPANVPTSWIDIVDPCVKVMESQVKTEIAAAMKYLAMILNNNDTNIRQEWLSAEEALSDALKLEAEVTRSIRNIIITCENPKETETSSFNDYHLVDYLITDFLEEQHKGQRDLAGKLSTLGKMMQTHGQLGEFLFDKKLLNGEI</sequence>
<feature type="chain" id="PRO_5003157041" evidence="1">
    <location>
        <begin position="20"/>
        <end position="170"/>
    </location>
</feature>
<dbReference type="OrthoDB" id="186462at2759"/>
<keyword evidence="1" id="KW-0732">Signal</keyword>
<feature type="signal peptide" evidence="1">
    <location>
        <begin position="1"/>
        <end position="19"/>
    </location>
</feature>
<evidence type="ECO:0000313" key="4">
    <source>
        <dbReference type="Proteomes" id="UP000000311"/>
    </source>
</evidence>
<dbReference type="STRING" id="104421.E2AZU0"/>
<name>E2AZU0_CAMFO</name>
<proteinExistence type="predicted"/>
<dbReference type="InterPro" id="IPR009078">
    <property type="entry name" value="Ferritin-like_SF"/>
</dbReference>
<dbReference type="SUPFAM" id="SSF47240">
    <property type="entry name" value="Ferritin-like"/>
    <property type="match status" value="1"/>
</dbReference>